<evidence type="ECO:0000313" key="12">
    <source>
        <dbReference type="Proteomes" id="UP001160148"/>
    </source>
</evidence>
<gene>
    <name evidence="11" type="ORF">MEUPH1_LOCUS11325</name>
</gene>
<dbReference type="CDD" id="cd00099">
    <property type="entry name" value="IgV"/>
    <property type="match status" value="1"/>
</dbReference>
<feature type="domain" description="Ig-like" evidence="10">
    <location>
        <begin position="134"/>
        <end position="218"/>
    </location>
</feature>
<comment type="subcellular location">
    <subcellularLocation>
        <location evidence="1">Cell membrane</location>
    </subcellularLocation>
</comment>
<proteinExistence type="predicted"/>
<reference evidence="11 12" key="1">
    <citation type="submission" date="2023-01" db="EMBL/GenBank/DDBJ databases">
        <authorList>
            <person name="Whitehead M."/>
        </authorList>
    </citation>
    <scope>NUCLEOTIDE SEQUENCE [LARGE SCALE GENOMIC DNA]</scope>
</reference>
<dbReference type="SUPFAM" id="SSF48726">
    <property type="entry name" value="Immunoglobulin"/>
    <property type="match status" value="3"/>
</dbReference>
<keyword evidence="5" id="KW-0472">Membrane</keyword>
<keyword evidence="3 9" id="KW-0732">Signal</keyword>
<keyword evidence="7" id="KW-0325">Glycoprotein</keyword>
<dbReference type="SMART" id="SM00409">
    <property type="entry name" value="IG"/>
    <property type="match status" value="3"/>
</dbReference>
<dbReference type="EMBL" id="CARXXK010000002">
    <property type="protein sequence ID" value="CAI6355479.1"/>
    <property type="molecule type" value="Genomic_DNA"/>
</dbReference>
<protein>
    <recommendedName>
        <fullName evidence="10">Ig-like domain-containing protein</fullName>
    </recommendedName>
</protein>
<feature type="signal peptide" evidence="9">
    <location>
        <begin position="1"/>
        <end position="18"/>
    </location>
</feature>
<dbReference type="InterPro" id="IPR051170">
    <property type="entry name" value="Neural/epithelial_adhesion"/>
</dbReference>
<comment type="caution">
    <text evidence="11">The sequence shown here is derived from an EMBL/GenBank/DDBJ whole genome shotgun (WGS) entry which is preliminary data.</text>
</comment>
<evidence type="ECO:0000256" key="8">
    <source>
        <dbReference type="ARBA" id="ARBA00023319"/>
    </source>
</evidence>
<organism evidence="11 12">
    <name type="scientific">Macrosiphum euphorbiae</name>
    <name type="common">potato aphid</name>
    <dbReference type="NCBI Taxonomy" id="13131"/>
    <lineage>
        <taxon>Eukaryota</taxon>
        <taxon>Metazoa</taxon>
        <taxon>Ecdysozoa</taxon>
        <taxon>Arthropoda</taxon>
        <taxon>Hexapoda</taxon>
        <taxon>Insecta</taxon>
        <taxon>Pterygota</taxon>
        <taxon>Neoptera</taxon>
        <taxon>Paraneoptera</taxon>
        <taxon>Hemiptera</taxon>
        <taxon>Sternorrhyncha</taxon>
        <taxon>Aphidomorpha</taxon>
        <taxon>Aphidoidea</taxon>
        <taxon>Aphididae</taxon>
        <taxon>Macrosiphini</taxon>
        <taxon>Macrosiphum</taxon>
    </lineage>
</organism>
<dbReference type="Pfam" id="PF07686">
    <property type="entry name" value="V-set"/>
    <property type="match status" value="1"/>
</dbReference>
<dbReference type="PIRSF" id="PIRSF000615">
    <property type="entry name" value="TyrPK_CSF1-R"/>
    <property type="match status" value="1"/>
</dbReference>
<keyword evidence="8" id="KW-0393">Immunoglobulin domain</keyword>
<feature type="chain" id="PRO_5043449155" description="Ig-like domain-containing protein" evidence="9">
    <location>
        <begin position="19"/>
        <end position="339"/>
    </location>
</feature>
<dbReference type="InterPro" id="IPR036179">
    <property type="entry name" value="Ig-like_dom_sf"/>
</dbReference>
<keyword evidence="6" id="KW-1015">Disulfide bond</keyword>
<dbReference type="Gene3D" id="2.60.40.10">
    <property type="entry name" value="Immunoglobulins"/>
    <property type="match status" value="3"/>
</dbReference>
<evidence type="ECO:0000256" key="3">
    <source>
        <dbReference type="ARBA" id="ARBA00022729"/>
    </source>
</evidence>
<dbReference type="Pfam" id="PF13927">
    <property type="entry name" value="Ig_3"/>
    <property type="match status" value="2"/>
</dbReference>
<dbReference type="GO" id="GO:0005886">
    <property type="term" value="C:plasma membrane"/>
    <property type="evidence" value="ECO:0007669"/>
    <property type="project" value="UniProtKB-SubCell"/>
</dbReference>
<dbReference type="SMART" id="SM00408">
    <property type="entry name" value="IGc2"/>
    <property type="match status" value="3"/>
</dbReference>
<name>A0AAV0WI40_9HEMI</name>
<evidence type="ECO:0000256" key="2">
    <source>
        <dbReference type="ARBA" id="ARBA00022475"/>
    </source>
</evidence>
<dbReference type="FunFam" id="2.60.40.10:FF:000328">
    <property type="entry name" value="CLUMA_CG000981, isoform A"/>
    <property type="match status" value="1"/>
</dbReference>
<evidence type="ECO:0000256" key="9">
    <source>
        <dbReference type="SAM" id="SignalP"/>
    </source>
</evidence>
<evidence type="ECO:0000256" key="5">
    <source>
        <dbReference type="ARBA" id="ARBA00023136"/>
    </source>
</evidence>
<dbReference type="InterPro" id="IPR013106">
    <property type="entry name" value="Ig_V-set"/>
</dbReference>
<dbReference type="GO" id="GO:0043005">
    <property type="term" value="C:neuron projection"/>
    <property type="evidence" value="ECO:0007669"/>
    <property type="project" value="TreeGrafter"/>
</dbReference>
<evidence type="ECO:0000313" key="11">
    <source>
        <dbReference type="EMBL" id="CAI6355479.1"/>
    </source>
</evidence>
<evidence type="ECO:0000256" key="7">
    <source>
        <dbReference type="ARBA" id="ARBA00023180"/>
    </source>
</evidence>
<feature type="domain" description="Ig-like" evidence="10">
    <location>
        <begin position="225"/>
        <end position="323"/>
    </location>
</feature>
<accession>A0AAV0WI40</accession>
<evidence type="ECO:0000259" key="10">
    <source>
        <dbReference type="PROSITE" id="PS50835"/>
    </source>
</evidence>
<dbReference type="Proteomes" id="UP001160148">
    <property type="component" value="Unassembled WGS sequence"/>
</dbReference>
<keyword evidence="4" id="KW-0677">Repeat</keyword>
<dbReference type="InterPro" id="IPR003599">
    <property type="entry name" value="Ig_sub"/>
</dbReference>
<keyword evidence="12" id="KW-1185">Reference proteome</keyword>
<dbReference type="InterPro" id="IPR003598">
    <property type="entry name" value="Ig_sub2"/>
</dbReference>
<evidence type="ECO:0000256" key="4">
    <source>
        <dbReference type="ARBA" id="ARBA00022737"/>
    </source>
</evidence>
<evidence type="ECO:0000256" key="1">
    <source>
        <dbReference type="ARBA" id="ARBA00004236"/>
    </source>
</evidence>
<keyword evidence="2" id="KW-1003">Cell membrane</keyword>
<feature type="domain" description="Ig-like" evidence="10">
    <location>
        <begin position="22"/>
        <end position="114"/>
    </location>
</feature>
<dbReference type="PROSITE" id="PS50835">
    <property type="entry name" value="IG_LIKE"/>
    <property type="match status" value="3"/>
</dbReference>
<dbReference type="InterPro" id="IPR007110">
    <property type="entry name" value="Ig-like_dom"/>
</dbReference>
<dbReference type="InterPro" id="IPR013783">
    <property type="entry name" value="Ig-like_fold"/>
</dbReference>
<dbReference type="PANTHER" id="PTHR12231:SF220">
    <property type="entry name" value="LACHESIN"/>
    <property type="match status" value="1"/>
</dbReference>
<dbReference type="PANTHER" id="PTHR12231">
    <property type="entry name" value="CTX-RELATED TYPE I TRANSMEMBRANE PROTEIN"/>
    <property type="match status" value="1"/>
</dbReference>
<evidence type="ECO:0000256" key="6">
    <source>
        <dbReference type="ARBA" id="ARBA00023157"/>
    </source>
</evidence>
<sequence>MKIIYGVLFVLCIAITYSQMTPIRMHISQNQIKDLGSTAKMECTVSNPLDYNVLWTKFDLEKSSDTILFSFGNTLNINDSRFSIIKDSYMDLIRYTLQINDIQQGDSGVYYCQIMIGLHSIISAKVELIVRVPPMIHDNSTSSMVVMEGQQVTLECYATGNPSPKVFWKRENNGIISANRSIYNGNIWKIPAITKYDRGSYTCIAENGFGKASKHRIAIHVEFAPIITVPKRDVGQSLFNNIDISCDVESYPSPAIIWTTNEVQLYDNQVQIYNNKHFKILALASTDEFTKATLRVLKILNQFYGYYTCKATNKLGSAEARINLFETLRPVCPPACKKP</sequence>
<dbReference type="AlphaFoldDB" id="A0AAV0WI40"/>